<feature type="domain" description="HTH lysR-type" evidence="1">
    <location>
        <begin position="21"/>
        <end position="65"/>
    </location>
</feature>
<sequence>MCRTTVANPMMNEPWQRLPALSLKQLQYFVTLAQLRHFTDTASRLAISQPALSSALRQIETVLGVSWSTVPLRRSL</sequence>
<accession>A0A378AQ50</accession>
<name>A0A378AQ50_KLEPN</name>
<protein>
    <submittedName>
        <fullName evidence="2">Putative transcriptional regulator</fullName>
    </submittedName>
</protein>
<organism evidence="2 3">
    <name type="scientific">Klebsiella pneumoniae</name>
    <dbReference type="NCBI Taxonomy" id="573"/>
    <lineage>
        <taxon>Bacteria</taxon>
        <taxon>Pseudomonadati</taxon>
        <taxon>Pseudomonadota</taxon>
        <taxon>Gammaproteobacteria</taxon>
        <taxon>Enterobacterales</taxon>
        <taxon>Enterobacteriaceae</taxon>
        <taxon>Klebsiella/Raoultella group</taxon>
        <taxon>Klebsiella</taxon>
        <taxon>Klebsiella pneumoniae complex</taxon>
    </lineage>
</organism>
<dbReference type="GO" id="GO:0005829">
    <property type="term" value="C:cytosol"/>
    <property type="evidence" value="ECO:0007669"/>
    <property type="project" value="TreeGrafter"/>
</dbReference>
<dbReference type="Gene3D" id="1.10.10.10">
    <property type="entry name" value="Winged helix-like DNA-binding domain superfamily/Winged helix DNA-binding domain"/>
    <property type="match status" value="1"/>
</dbReference>
<dbReference type="PANTHER" id="PTHR30419">
    <property type="entry name" value="HTH-TYPE TRANSCRIPTIONAL REGULATOR YBHD"/>
    <property type="match status" value="1"/>
</dbReference>
<evidence type="ECO:0000259" key="1">
    <source>
        <dbReference type="PROSITE" id="PS50931"/>
    </source>
</evidence>
<dbReference type="AlphaFoldDB" id="A0A378AQ50"/>
<dbReference type="Proteomes" id="UP000255192">
    <property type="component" value="Unassembled WGS sequence"/>
</dbReference>
<dbReference type="Pfam" id="PF00126">
    <property type="entry name" value="HTH_1"/>
    <property type="match status" value="1"/>
</dbReference>
<dbReference type="EMBL" id="UGMD01000002">
    <property type="protein sequence ID" value="STV15957.1"/>
    <property type="molecule type" value="Genomic_DNA"/>
</dbReference>
<proteinExistence type="predicted"/>
<dbReference type="SUPFAM" id="SSF46785">
    <property type="entry name" value="Winged helix' DNA-binding domain"/>
    <property type="match status" value="1"/>
</dbReference>
<evidence type="ECO:0000313" key="3">
    <source>
        <dbReference type="Proteomes" id="UP000255192"/>
    </source>
</evidence>
<dbReference type="GO" id="GO:0003700">
    <property type="term" value="F:DNA-binding transcription factor activity"/>
    <property type="evidence" value="ECO:0007669"/>
    <property type="project" value="InterPro"/>
</dbReference>
<dbReference type="InterPro" id="IPR000847">
    <property type="entry name" value="LysR_HTH_N"/>
</dbReference>
<evidence type="ECO:0000313" key="2">
    <source>
        <dbReference type="EMBL" id="STV15957.1"/>
    </source>
</evidence>
<dbReference type="InterPro" id="IPR036388">
    <property type="entry name" value="WH-like_DNA-bd_sf"/>
</dbReference>
<dbReference type="InterPro" id="IPR050950">
    <property type="entry name" value="HTH-type_LysR_regulators"/>
</dbReference>
<reference evidence="2 3" key="1">
    <citation type="submission" date="2018-06" db="EMBL/GenBank/DDBJ databases">
        <authorList>
            <consortium name="Pathogen Informatics"/>
            <person name="Doyle S."/>
        </authorList>
    </citation>
    <scope>NUCLEOTIDE SEQUENCE [LARGE SCALE GENOMIC DNA]</scope>
    <source>
        <strain evidence="2 3">NCTC204</strain>
    </source>
</reference>
<gene>
    <name evidence="2" type="primary">hcaR_1</name>
    <name evidence="2" type="ORF">NCTC204_04255</name>
</gene>
<dbReference type="PROSITE" id="PS50931">
    <property type="entry name" value="HTH_LYSR"/>
    <property type="match status" value="1"/>
</dbReference>
<dbReference type="InterPro" id="IPR036390">
    <property type="entry name" value="WH_DNA-bd_sf"/>
</dbReference>